<evidence type="ECO:0000313" key="1">
    <source>
        <dbReference type="EMBL" id="MFD2174922.1"/>
    </source>
</evidence>
<sequence>MIAAVPLYAVTLVDRRTGQPLRVGGVVQTAVTHDPAAVSRQFLRHRDPQPWRIVVRPLVGAA</sequence>
<comment type="caution">
    <text evidence="1">The sequence shown here is derived from an EMBL/GenBank/DDBJ whole genome shotgun (WGS) entry which is preliminary data.</text>
</comment>
<organism evidence="1 2">
    <name type="scientific">Rhodobacter lacus</name>
    <dbReference type="NCBI Taxonomy" id="1641972"/>
    <lineage>
        <taxon>Bacteria</taxon>
        <taxon>Pseudomonadati</taxon>
        <taxon>Pseudomonadota</taxon>
        <taxon>Alphaproteobacteria</taxon>
        <taxon>Rhodobacterales</taxon>
        <taxon>Rhodobacter group</taxon>
        <taxon>Rhodobacter</taxon>
    </lineage>
</organism>
<accession>A0ABW5A9F0</accession>
<evidence type="ECO:0000313" key="2">
    <source>
        <dbReference type="Proteomes" id="UP001597413"/>
    </source>
</evidence>
<proteinExistence type="predicted"/>
<dbReference type="EMBL" id="JBHUIX010000013">
    <property type="protein sequence ID" value="MFD2174922.1"/>
    <property type="molecule type" value="Genomic_DNA"/>
</dbReference>
<keyword evidence="2" id="KW-1185">Reference proteome</keyword>
<protein>
    <submittedName>
        <fullName evidence="1">Uncharacterized protein</fullName>
    </submittedName>
</protein>
<dbReference type="RefSeq" id="WP_377390867.1">
    <property type="nucleotide sequence ID" value="NZ_JBHUIX010000013.1"/>
</dbReference>
<gene>
    <name evidence="1" type="ORF">ACFSM0_12575</name>
</gene>
<name>A0ABW5A9F0_9RHOB</name>
<dbReference type="Proteomes" id="UP001597413">
    <property type="component" value="Unassembled WGS sequence"/>
</dbReference>
<reference evidence="2" key="1">
    <citation type="journal article" date="2019" name="Int. J. Syst. Evol. Microbiol.">
        <title>The Global Catalogue of Microorganisms (GCM) 10K type strain sequencing project: providing services to taxonomists for standard genome sequencing and annotation.</title>
        <authorList>
            <consortium name="The Broad Institute Genomics Platform"/>
            <consortium name="The Broad Institute Genome Sequencing Center for Infectious Disease"/>
            <person name="Wu L."/>
            <person name="Ma J."/>
        </authorList>
    </citation>
    <scope>NUCLEOTIDE SEQUENCE [LARGE SCALE GENOMIC DNA]</scope>
    <source>
        <strain evidence="2">CCUG 55131</strain>
    </source>
</reference>